<feature type="non-terminal residue" evidence="2">
    <location>
        <position position="1"/>
    </location>
</feature>
<evidence type="ECO:0000256" key="1">
    <source>
        <dbReference type="SAM" id="Phobius"/>
    </source>
</evidence>
<accession>A0A9W4HVL9</accession>
<dbReference type="InterPro" id="IPR021514">
    <property type="entry name" value="DUF3176"/>
</dbReference>
<dbReference type="OrthoDB" id="5381833at2759"/>
<dbReference type="PANTHER" id="PTHR35394">
    <property type="entry name" value="DUF3176 DOMAIN-CONTAINING PROTEIN"/>
    <property type="match status" value="1"/>
</dbReference>
<name>A0A9W4HVL9_PENNA</name>
<comment type="caution">
    <text evidence="2">The sequence shown here is derived from an EMBL/GenBank/DDBJ whole genome shotgun (WGS) entry which is preliminary data.</text>
</comment>
<dbReference type="AlphaFoldDB" id="A0A9W4HVL9"/>
<dbReference type="Pfam" id="PF11374">
    <property type="entry name" value="DUF3176"/>
    <property type="match status" value="1"/>
</dbReference>
<feature type="transmembrane region" description="Helical" evidence="1">
    <location>
        <begin position="47"/>
        <end position="71"/>
    </location>
</feature>
<sequence>TRRGIAIWRAWKFELWALVGSVLSFAIMVIVLAIFDGRPIFEWKSVTLNAIISVLSVAMKASLTFAVAELIGQWKWILFSRGERPLMDFERIDMATRGPWGSLRVFSRMRGLQVLPLQLGALLIVLSIGLDPFSQQLLQLERRPRFSNAWHTDSEAASNTLATSFDRGKTLYAHDWSRAENSTRNPVIRMTTELELSMQAAILNGLSRTRKVVDQQGTVQCPTGICAWDQFQTLGVCNRCQDLTSDLKRIDNFGKVYNALYNDGYGDVYQRKNGTAFTLPNGHFLMNINDCSLTRGACDYLSPTIGHAPPAQLMMSSFGSGDPNKTNSMQEVNTLIWSMSIIHLDMAKIKNSSKPDFEYKWPEIPLLATECAIYYCVKTIDSTMEGNIIRENVSEATDAVRDSNSFLLSGSQDYMAPENMPPVNESAPLEFNELYAYAGRDDLVLHFPDNSSKPSYSVTANAVWALSQYMQTLFSINITTGANMTTAMSDVLPKDAVGYNGVIENKQSNPAAVDSVWNLDKLNIADTFGTLAASMTNGMRGEYDGYTVDYVYGRTGTPTQFYKTQWGWIALHGMVLIGGAAFAFMTMIDSASSSKAVPVWKNSPLATISGGSSAADVLKGAETVSEMEKKAREGRVVMPVGKASTSYQQINQNEDGNILSMQQLRGE</sequence>
<evidence type="ECO:0000313" key="2">
    <source>
        <dbReference type="EMBL" id="CAG8135097.1"/>
    </source>
</evidence>
<reference evidence="2" key="1">
    <citation type="submission" date="2021-07" db="EMBL/GenBank/DDBJ databases">
        <authorList>
            <person name="Branca A.L. A."/>
        </authorList>
    </citation>
    <scope>NUCLEOTIDE SEQUENCE</scope>
</reference>
<proteinExistence type="predicted"/>
<keyword evidence="1" id="KW-0812">Transmembrane</keyword>
<dbReference type="Proteomes" id="UP001153461">
    <property type="component" value="Unassembled WGS sequence"/>
</dbReference>
<keyword evidence="1" id="KW-0472">Membrane</keyword>
<feature type="transmembrane region" description="Helical" evidence="1">
    <location>
        <begin position="566"/>
        <end position="585"/>
    </location>
</feature>
<feature type="transmembrane region" description="Helical" evidence="1">
    <location>
        <begin position="15"/>
        <end position="35"/>
    </location>
</feature>
<dbReference type="EMBL" id="CAJVNV010000264">
    <property type="protein sequence ID" value="CAG8135097.1"/>
    <property type="molecule type" value="Genomic_DNA"/>
</dbReference>
<organism evidence="2 3">
    <name type="scientific">Penicillium nalgiovense</name>
    <dbReference type="NCBI Taxonomy" id="60175"/>
    <lineage>
        <taxon>Eukaryota</taxon>
        <taxon>Fungi</taxon>
        <taxon>Dikarya</taxon>
        <taxon>Ascomycota</taxon>
        <taxon>Pezizomycotina</taxon>
        <taxon>Eurotiomycetes</taxon>
        <taxon>Eurotiomycetidae</taxon>
        <taxon>Eurotiales</taxon>
        <taxon>Aspergillaceae</taxon>
        <taxon>Penicillium</taxon>
    </lineage>
</organism>
<gene>
    <name evidence="2" type="ORF">PNAL_LOCUS5655</name>
</gene>
<keyword evidence="1" id="KW-1133">Transmembrane helix</keyword>
<evidence type="ECO:0000313" key="3">
    <source>
        <dbReference type="Proteomes" id="UP001153461"/>
    </source>
</evidence>
<protein>
    <submittedName>
        <fullName evidence="2">Uncharacterized protein</fullName>
    </submittedName>
</protein>
<dbReference type="PANTHER" id="PTHR35394:SF5">
    <property type="entry name" value="DUF3176 DOMAIN-CONTAINING PROTEIN"/>
    <property type="match status" value="1"/>
</dbReference>
<feature type="transmembrane region" description="Helical" evidence="1">
    <location>
        <begin position="112"/>
        <end position="130"/>
    </location>
</feature>